<dbReference type="PANTHER" id="PTHR13932">
    <property type="entry name" value="COPROPORPHYRINIGEN III OXIDASE"/>
    <property type="match status" value="1"/>
</dbReference>
<dbReference type="InterPro" id="IPR058240">
    <property type="entry name" value="rSAM_sf"/>
</dbReference>
<dbReference type="GO" id="GO:0003824">
    <property type="term" value="F:catalytic activity"/>
    <property type="evidence" value="ECO:0007669"/>
    <property type="project" value="InterPro"/>
</dbReference>
<dbReference type="InterPro" id="IPR023404">
    <property type="entry name" value="rSAM_horseshoe"/>
</dbReference>
<reference evidence="2 3" key="1">
    <citation type="submission" date="2016-12" db="EMBL/GenBank/DDBJ databases">
        <title>Complete genome sequence of Clostridium kluyveri JZZ isolated from the pit mud of a Chinese flavor liquor-making factory.</title>
        <authorList>
            <person name="Wang Y."/>
        </authorList>
    </citation>
    <scope>NUCLEOTIDE SEQUENCE [LARGE SCALE GENOMIC DNA]</scope>
    <source>
        <strain evidence="2 3">JZZ</strain>
    </source>
</reference>
<organism evidence="2 3">
    <name type="scientific">Clostridium kluyveri</name>
    <dbReference type="NCBI Taxonomy" id="1534"/>
    <lineage>
        <taxon>Bacteria</taxon>
        <taxon>Bacillati</taxon>
        <taxon>Bacillota</taxon>
        <taxon>Clostridia</taxon>
        <taxon>Eubacteriales</taxon>
        <taxon>Clostridiaceae</taxon>
        <taxon>Clostridium</taxon>
    </lineage>
</organism>
<dbReference type="PROSITE" id="PS51918">
    <property type="entry name" value="RADICAL_SAM"/>
    <property type="match status" value="1"/>
</dbReference>
<dbReference type="Proteomes" id="UP000184604">
    <property type="component" value="Chromosome"/>
</dbReference>
<dbReference type="AlphaFoldDB" id="A0A1L5FBL3"/>
<dbReference type="InterPro" id="IPR006638">
    <property type="entry name" value="Elp3/MiaA/NifB-like_rSAM"/>
</dbReference>
<dbReference type="InterPro" id="IPR023995">
    <property type="entry name" value="HemZ"/>
</dbReference>
<dbReference type="NCBIfam" id="NF006060">
    <property type="entry name" value="PRK08207.1-3"/>
    <property type="match status" value="1"/>
</dbReference>
<accession>A0A1L5FBL3</accession>
<dbReference type="InterPro" id="IPR007197">
    <property type="entry name" value="rSAM"/>
</dbReference>
<dbReference type="NCBIfam" id="TIGR03994">
    <property type="entry name" value="rSAM_HemZ"/>
    <property type="match status" value="1"/>
</dbReference>
<gene>
    <name evidence="2" type="ORF">BS101_17320</name>
</gene>
<evidence type="ECO:0000259" key="1">
    <source>
        <dbReference type="PROSITE" id="PS51918"/>
    </source>
</evidence>
<evidence type="ECO:0000313" key="2">
    <source>
        <dbReference type="EMBL" id="APM40367.1"/>
    </source>
</evidence>
<dbReference type="Gene3D" id="3.80.30.20">
    <property type="entry name" value="tm_1862 like domain"/>
    <property type="match status" value="1"/>
</dbReference>
<dbReference type="GO" id="GO:0006779">
    <property type="term" value="P:porphyrin-containing compound biosynthetic process"/>
    <property type="evidence" value="ECO:0007669"/>
    <property type="project" value="TreeGrafter"/>
</dbReference>
<dbReference type="SFLD" id="SFLDG01082">
    <property type="entry name" value="B12-binding_domain_containing"/>
    <property type="match status" value="1"/>
</dbReference>
<dbReference type="SMART" id="SM00729">
    <property type="entry name" value="Elp3"/>
    <property type="match status" value="1"/>
</dbReference>
<dbReference type="GO" id="GO:0051539">
    <property type="term" value="F:4 iron, 4 sulfur cluster binding"/>
    <property type="evidence" value="ECO:0007669"/>
    <property type="project" value="TreeGrafter"/>
</dbReference>
<dbReference type="OrthoDB" id="9808022at2"/>
<dbReference type="SFLD" id="SFLDF00310">
    <property type="entry name" value="oxygen-independent_coproporphy"/>
    <property type="match status" value="1"/>
</dbReference>
<dbReference type="InterPro" id="IPR034505">
    <property type="entry name" value="Coproporphyrinogen-III_oxidase"/>
</dbReference>
<dbReference type="SUPFAM" id="SSF102114">
    <property type="entry name" value="Radical SAM enzymes"/>
    <property type="match status" value="1"/>
</dbReference>
<dbReference type="SFLD" id="SFLDG01065">
    <property type="entry name" value="anaerobic_coproporphyrinogen-I"/>
    <property type="match status" value="1"/>
</dbReference>
<dbReference type="RefSeq" id="WP_073539965.1">
    <property type="nucleotide sequence ID" value="NZ_CP018335.1"/>
</dbReference>
<protein>
    <submittedName>
        <fullName evidence="2">Coproporphyrinogen dehydrogenase HemZ</fullName>
    </submittedName>
</protein>
<evidence type="ECO:0000313" key="3">
    <source>
        <dbReference type="Proteomes" id="UP000184604"/>
    </source>
</evidence>
<feature type="domain" description="Radical SAM core" evidence="1">
    <location>
        <begin position="144"/>
        <end position="387"/>
    </location>
</feature>
<proteinExistence type="predicted"/>
<dbReference type="PANTHER" id="PTHR13932:SF1">
    <property type="entry name" value="OXYGEN-INDEPENDENT COPROPORPHYRINOGEN-III OXIDASE-LIKE PROTEIN HEMZ"/>
    <property type="match status" value="1"/>
</dbReference>
<sequence length="482" mass="56239">MEVKVKLNCEKHRYHIFQIINLFCEFSNIIFVEKDNWDFNIEILVDRVIIKHDNEIYEGKFESCLKEKENIRKIIFLYFSDRTCKKLPWGTLIGIRPSKIALELIEKGENYEGIVEYFRNHFCCERRKAELCINVAAKEKDLVNTCSRNISVYVGMPFCPTRCLYCSFTSNPIENFKDLVEPYIESLIYEIRQISSYIKKNKLNIECIYFGGGTPTSVDDEKFKKIICEIYNNFVHGHRIEEFNVECGRPDSITLNKLKTMKKYGVNRISINPQTMNDSTLKFIGRNHRVEDIKEKFHMARECGFNNINMDIIVGLPGEGIEHIDKTCIEIEKLSPDSLTVHGMSVKRGSKLYENMINNTKYLAPDAVELNLMYERTARAAETLNMEPYYLYRQKNMVGNMENIGYAAGHNFGLYNIEMIEERQTIIGCGADAVTKVVFLEENRLERHGNIKDVKEYVNRTEEMVRKKIMLLNTLYGNFPIS</sequence>
<dbReference type="GO" id="GO:0005737">
    <property type="term" value="C:cytoplasm"/>
    <property type="evidence" value="ECO:0007669"/>
    <property type="project" value="TreeGrafter"/>
</dbReference>
<dbReference type="EMBL" id="CP018335">
    <property type="protein sequence ID" value="APM40367.1"/>
    <property type="molecule type" value="Genomic_DNA"/>
</dbReference>
<dbReference type="SFLD" id="SFLDS00029">
    <property type="entry name" value="Radical_SAM"/>
    <property type="match status" value="1"/>
</dbReference>
<name>A0A1L5FBL3_CLOKL</name>
<dbReference type="CDD" id="cd01335">
    <property type="entry name" value="Radical_SAM"/>
    <property type="match status" value="1"/>
</dbReference>
<dbReference type="Pfam" id="PF04055">
    <property type="entry name" value="Radical_SAM"/>
    <property type="match status" value="1"/>
</dbReference>